<evidence type="ECO:0000256" key="1">
    <source>
        <dbReference type="SAM" id="MobiDB-lite"/>
    </source>
</evidence>
<proteinExistence type="predicted"/>
<comment type="caution">
    <text evidence="2">The sequence shown here is derived from an EMBL/GenBank/DDBJ whole genome shotgun (WGS) entry which is preliminary data.</text>
</comment>
<dbReference type="Proteomes" id="UP001451303">
    <property type="component" value="Unassembled WGS sequence"/>
</dbReference>
<dbReference type="EMBL" id="JAVLET010000002">
    <property type="protein sequence ID" value="KAL0472943.1"/>
    <property type="molecule type" value="Genomic_DNA"/>
</dbReference>
<feature type="region of interest" description="Disordered" evidence="1">
    <location>
        <begin position="93"/>
        <end position="114"/>
    </location>
</feature>
<evidence type="ECO:0000313" key="2">
    <source>
        <dbReference type="EMBL" id="KAL0472943.1"/>
    </source>
</evidence>
<protein>
    <submittedName>
        <fullName evidence="2">Uncharacterized protein</fullName>
    </submittedName>
</protein>
<evidence type="ECO:0000313" key="3">
    <source>
        <dbReference type="Proteomes" id="UP001451303"/>
    </source>
</evidence>
<accession>A0ABR3DJT6</accession>
<sequence>MPHLSSHGLGLLHLYIPRVIAGREYRLNTHNPSRTMGIWSPATSFLALRLTEQEQTSFYALLELYRNREDLEHPVGLTNEEVRDAAYDTIGITDFENPKNKPPRQATARTGQLPTRRDGSAVYLVDIANFTFKQAWNTSNDNDYEHQWDELRRLKEEPNCLGMKPA</sequence>
<reference evidence="2 3" key="1">
    <citation type="submission" date="2023-09" db="EMBL/GenBank/DDBJ databases">
        <title>Multi-omics analysis of a traditional fermented food reveals byproduct-associated fungal strains for waste-to-food upcycling.</title>
        <authorList>
            <consortium name="Lawrence Berkeley National Laboratory"/>
            <person name="Rekdal V.M."/>
            <person name="Villalobos-Escobedo J.M."/>
            <person name="Rodriguez-Valeron N."/>
            <person name="Garcia M.O."/>
            <person name="Vasquez D.P."/>
            <person name="Damayanti I."/>
            <person name="Sorensen P.M."/>
            <person name="Baidoo E.E."/>
            <person name="De Carvalho A.C."/>
            <person name="Riley R."/>
            <person name="Lipzen A."/>
            <person name="He G."/>
            <person name="Yan M."/>
            <person name="Haridas S."/>
            <person name="Daum C."/>
            <person name="Yoshinaga Y."/>
            <person name="Ng V."/>
            <person name="Grigoriev I.V."/>
            <person name="Munk R."/>
            <person name="Nuraida L."/>
            <person name="Wijaya C.H."/>
            <person name="Morales P.-C."/>
            <person name="Keasling J.D."/>
        </authorList>
    </citation>
    <scope>NUCLEOTIDE SEQUENCE [LARGE SCALE GENOMIC DNA]</scope>
    <source>
        <strain evidence="2 3">FGSC 2613</strain>
    </source>
</reference>
<name>A0ABR3DJT6_NEUIN</name>
<keyword evidence="3" id="KW-1185">Reference proteome</keyword>
<organism evidence="2 3">
    <name type="scientific">Neurospora intermedia</name>
    <dbReference type="NCBI Taxonomy" id="5142"/>
    <lineage>
        <taxon>Eukaryota</taxon>
        <taxon>Fungi</taxon>
        <taxon>Dikarya</taxon>
        <taxon>Ascomycota</taxon>
        <taxon>Pezizomycotina</taxon>
        <taxon>Sordariomycetes</taxon>
        <taxon>Sordariomycetidae</taxon>
        <taxon>Sordariales</taxon>
        <taxon>Sordariaceae</taxon>
        <taxon>Neurospora</taxon>
    </lineage>
</organism>
<gene>
    <name evidence="2" type="ORF">QR685DRAFT_594756</name>
</gene>